<reference evidence="3" key="1">
    <citation type="submission" date="2025-08" db="UniProtKB">
        <authorList>
            <consortium name="RefSeq"/>
        </authorList>
    </citation>
    <scope>IDENTIFICATION</scope>
</reference>
<dbReference type="AlphaFoldDB" id="A0AAJ6TER3"/>
<feature type="compositionally biased region" description="Basic and acidic residues" evidence="1">
    <location>
        <begin position="68"/>
        <end position="87"/>
    </location>
</feature>
<feature type="region of interest" description="Disordered" evidence="1">
    <location>
        <begin position="1"/>
        <end position="90"/>
    </location>
</feature>
<evidence type="ECO:0000256" key="1">
    <source>
        <dbReference type="SAM" id="MobiDB-lite"/>
    </source>
</evidence>
<evidence type="ECO:0000313" key="3">
    <source>
        <dbReference type="RefSeq" id="XP_011009396.1"/>
    </source>
</evidence>
<organism evidence="2 3">
    <name type="scientific">Populus euphratica</name>
    <name type="common">Euphrates poplar</name>
    <dbReference type="NCBI Taxonomy" id="75702"/>
    <lineage>
        <taxon>Eukaryota</taxon>
        <taxon>Viridiplantae</taxon>
        <taxon>Streptophyta</taxon>
        <taxon>Embryophyta</taxon>
        <taxon>Tracheophyta</taxon>
        <taxon>Spermatophyta</taxon>
        <taxon>Magnoliopsida</taxon>
        <taxon>eudicotyledons</taxon>
        <taxon>Gunneridae</taxon>
        <taxon>Pentapetalae</taxon>
        <taxon>rosids</taxon>
        <taxon>fabids</taxon>
        <taxon>Malpighiales</taxon>
        <taxon>Salicaceae</taxon>
        <taxon>Saliceae</taxon>
        <taxon>Populus</taxon>
    </lineage>
</organism>
<name>A0AAJ6TER3_POPEU</name>
<dbReference type="KEGG" id="peu:105114531"/>
<gene>
    <name evidence="3" type="primary">LOC105114531</name>
</gene>
<feature type="compositionally biased region" description="Polar residues" evidence="1">
    <location>
        <begin position="9"/>
        <end position="24"/>
    </location>
</feature>
<dbReference type="PANTHER" id="PTHR36747:SF1">
    <property type="entry name" value="HYDROXYPROLINE-RICH GLYCOPROTEIN FAMILY PROTEIN"/>
    <property type="match status" value="1"/>
</dbReference>
<proteinExistence type="predicted"/>
<protein>
    <submittedName>
        <fullName evidence="3">Uncharacterized protein LOC105114531 isoform X1</fullName>
    </submittedName>
</protein>
<dbReference type="GeneID" id="105114531"/>
<dbReference type="RefSeq" id="XP_011009396.1">
    <property type="nucleotide sequence ID" value="XM_011011094.1"/>
</dbReference>
<sequence length="158" mass="18039">MENILDSVENMQETPFKSLMQSKPTMLDCITPAKEDQEMDQESENMQEKPFKSLMQSKPAMLDYITPAKEDQEMDRESENSGNDLRKSSAPYRLQVPKAFKFPERYRSPTDLMISPITKGLLARNRKDGALLPPSLNQPKQVQDVEVQGEVAAFKIEI</sequence>
<accession>A0AAJ6TER3</accession>
<dbReference type="PANTHER" id="PTHR36747">
    <property type="entry name" value="HYDROXYPROLINE-RICH GLYCOPROTEIN FAMILY PROTEIN"/>
    <property type="match status" value="1"/>
</dbReference>
<keyword evidence="2" id="KW-1185">Reference proteome</keyword>
<dbReference type="Proteomes" id="UP000694918">
    <property type="component" value="Unplaced"/>
</dbReference>
<evidence type="ECO:0000313" key="2">
    <source>
        <dbReference type="Proteomes" id="UP000694918"/>
    </source>
</evidence>